<feature type="compositionally biased region" description="Low complexity" evidence="4">
    <location>
        <begin position="760"/>
        <end position="785"/>
    </location>
</feature>
<dbReference type="PANTHER" id="PTHR24171:SF8">
    <property type="entry name" value="BRCA1-ASSOCIATED RING DOMAIN PROTEIN 1"/>
    <property type="match status" value="1"/>
</dbReference>
<dbReference type="Pfam" id="PF00023">
    <property type="entry name" value="Ank"/>
    <property type="match status" value="1"/>
</dbReference>
<keyword evidence="6" id="KW-1185">Reference proteome</keyword>
<evidence type="ECO:0000313" key="6">
    <source>
        <dbReference type="Proteomes" id="UP001396898"/>
    </source>
</evidence>
<evidence type="ECO:0000256" key="2">
    <source>
        <dbReference type="ARBA" id="ARBA00023043"/>
    </source>
</evidence>
<dbReference type="PROSITE" id="PS50088">
    <property type="entry name" value="ANK_REPEAT"/>
    <property type="match status" value="4"/>
</dbReference>
<feature type="repeat" description="ANK" evidence="3">
    <location>
        <begin position="594"/>
        <end position="615"/>
    </location>
</feature>
<dbReference type="InterPro" id="IPR002110">
    <property type="entry name" value="Ankyrin_rpt"/>
</dbReference>
<feature type="repeat" description="ANK" evidence="3">
    <location>
        <begin position="522"/>
        <end position="554"/>
    </location>
</feature>
<dbReference type="Pfam" id="PF12796">
    <property type="entry name" value="Ank_2"/>
    <property type="match status" value="2"/>
</dbReference>
<evidence type="ECO:0000256" key="4">
    <source>
        <dbReference type="SAM" id="MobiDB-lite"/>
    </source>
</evidence>
<feature type="repeat" description="ANK" evidence="3">
    <location>
        <begin position="699"/>
        <end position="731"/>
    </location>
</feature>
<dbReference type="EMBL" id="JAQQWI010000007">
    <property type="protein sequence ID" value="KAK8029276.1"/>
    <property type="molecule type" value="Genomic_DNA"/>
</dbReference>
<dbReference type="Gene3D" id="1.25.40.20">
    <property type="entry name" value="Ankyrin repeat-containing domain"/>
    <property type="match status" value="1"/>
</dbReference>
<accession>A0ABR1SBP1</accession>
<sequence>MATGIEIVGGVAACIEVVRFGKSIIEFISDINEDRSEIEDTLLYFKNTINGIVTVFDSIHGAIENQGLDDSDTFVKIVWDYGEHCAYLLKNLKNKLPELSANPGAKQKVWAALKQRIRGNVIQEQVVFLQRYMQITQMALWGIESRQMSRQDTKIDRMHEMLSELAALPPYSPNNPDDGDYDRLKTNIDKIRDVATRESSVYDLVMEPVPVRRVETQVCSSGLDNLPQSVRELLIEDRTLSMPVRPTAPSRNDPVEALERRGMFLRAANEVSHHALSHEEEMEQEERRADLLLKCATIRPHQRALGILNRLWESESQQAADSISPKRLGELGSKVARLSLDSKRLGHFTEQERTDDRVRAISVLDRSMKLLLDNLEKIQPYPYKTLLSVGELLIHILKETGNATFADKTGNSLRRKLGDLGGNPCPIPHDWPHKFMTKRSEALDWCEPANLVRLHDRWPETPTIFERPDLFKLRFKVRSADFRFDAPAEGISPIHLAVVYEEKEILAEMLGDVEDIKMMNSGPPTPLMEAAMKGNEEIVKLLLTHEAQVNCVDAQQRTALHWAQIGNGYNAVGIAQSILAAPQGNSILEKKDVDGKTALYLACKMGNGDMVELLVTKHKARVSVKDVYCKTALHATVEAQDRPDERLRIVQILLEARADPNTSDNSDRTPLCIACSRGNYDLARLLLDHGAGPNRRGPDGQTPLIVATRRNHVNIVLELLQKGAQPTLKDAGGQSALGYAERTRMTSEIHNLLRGGNPTAQRQRSFASSRSGPFFGGSSSSSGSRRSSRQNP</sequence>
<feature type="repeat" description="ANK" evidence="3">
    <location>
        <begin position="666"/>
        <end position="698"/>
    </location>
</feature>
<keyword evidence="2 3" id="KW-0040">ANK repeat</keyword>
<evidence type="ECO:0000313" key="5">
    <source>
        <dbReference type="EMBL" id="KAK8029276.1"/>
    </source>
</evidence>
<dbReference type="SUPFAM" id="SSF48403">
    <property type="entry name" value="Ankyrin repeat"/>
    <property type="match status" value="1"/>
</dbReference>
<evidence type="ECO:0008006" key="7">
    <source>
        <dbReference type="Google" id="ProtNLM"/>
    </source>
</evidence>
<reference evidence="5 6" key="1">
    <citation type="submission" date="2023-01" db="EMBL/GenBank/DDBJ databases">
        <title>Analysis of 21 Apiospora genomes using comparative genomics revels a genus with tremendous synthesis potential of carbohydrate active enzymes and secondary metabolites.</title>
        <authorList>
            <person name="Sorensen T."/>
        </authorList>
    </citation>
    <scope>NUCLEOTIDE SEQUENCE [LARGE SCALE GENOMIC DNA]</scope>
    <source>
        <strain evidence="5 6">CBS 20057</strain>
    </source>
</reference>
<dbReference type="PANTHER" id="PTHR24171">
    <property type="entry name" value="ANKYRIN REPEAT DOMAIN-CONTAINING PROTEIN 39-RELATED"/>
    <property type="match status" value="1"/>
</dbReference>
<feature type="region of interest" description="Disordered" evidence="4">
    <location>
        <begin position="753"/>
        <end position="792"/>
    </location>
</feature>
<keyword evidence="1" id="KW-0677">Repeat</keyword>
<comment type="caution">
    <text evidence="5">The sequence shown here is derived from an EMBL/GenBank/DDBJ whole genome shotgun (WGS) entry which is preliminary data.</text>
</comment>
<dbReference type="SMART" id="SM00248">
    <property type="entry name" value="ANK"/>
    <property type="match status" value="6"/>
</dbReference>
<dbReference type="Proteomes" id="UP001396898">
    <property type="component" value="Unassembled WGS sequence"/>
</dbReference>
<evidence type="ECO:0000256" key="3">
    <source>
        <dbReference type="PROSITE-ProRule" id="PRU00023"/>
    </source>
</evidence>
<name>A0ABR1SBP1_9PEZI</name>
<proteinExistence type="predicted"/>
<organism evidence="5 6">
    <name type="scientific">Apiospora marii</name>
    <dbReference type="NCBI Taxonomy" id="335849"/>
    <lineage>
        <taxon>Eukaryota</taxon>
        <taxon>Fungi</taxon>
        <taxon>Dikarya</taxon>
        <taxon>Ascomycota</taxon>
        <taxon>Pezizomycotina</taxon>
        <taxon>Sordariomycetes</taxon>
        <taxon>Xylariomycetidae</taxon>
        <taxon>Amphisphaeriales</taxon>
        <taxon>Apiosporaceae</taxon>
        <taxon>Apiospora</taxon>
    </lineage>
</organism>
<dbReference type="InterPro" id="IPR036770">
    <property type="entry name" value="Ankyrin_rpt-contain_sf"/>
</dbReference>
<evidence type="ECO:0000256" key="1">
    <source>
        <dbReference type="ARBA" id="ARBA00022737"/>
    </source>
</evidence>
<protein>
    <recommendedName>
        <fullName evidence="7">Fungal N-terminal domain-containing protein</fullName>
    </recommendedName>
</protein>
<gene>
    <name evidence="5" type="ORF">PG991_006332</name>
</gene>
<dbReference type="PROSITE" id="PS50297">
    <property type="entry name" value="ANK_REP_REGION"/>
    <property type="match status" value="4"/>
</dbReference>